<accession>K2A331</accession>
<sequence>RTKHCLILTRRNRPQPPHPPPQKLPQGRRDLIDRVWCGVGDGNIGKGEKKKNPLFTRNASFSYKTLMELIFLHKNFSLL</sequence>
<feature type="region of interest" description="Disordered" evidence="1">
    <location>
        <begin position="1"/>
        <end position="28"/>
    </location>
</feature>
<protein>
    <submittedName>
        <fullName evidence="2">Uncharacterized protein</fullName>
    </submittedName>
</protein>
<evidence type="ECO:0000313" key="2">
    <source>
        <dbReference type="EMBL" id="EKD44429.1"/>
    </source>
</evidence>
<evidence type="ECO:0000256" key="1">
    <source>
        <dbReference type="SAM" id="MobiDB-lite"/>
    </source>
</evidence>
<dbReference type="EMBL" id="AMFJ01028863">
    <property type="protein sequence ID" value="EKD44429.1"/>
    <property type="molecule type" value="Genomic_DNA"/>
</dbReference>
<gene>
    <name evidence="2" type="ORF">ACD_71C00132G0001</name>
</gene>
<name>K2A331_9BACT</name>
<feature type="compositionally biased region" description="Pro residues" evidence="1">
    <location>
        <begin position="14"/>
        <end position="23"/>
    </location>
</feature>
<reference evidence="2" key="1">
    <citation type="journal article" date="2012" name="Science">
        <title>Fermentation, hydrogen, and sulfur metabolism in multiple uncultivated bacterial phyla.</title>
        <authorList>
            <person name="Wrighton K.C."/>
            <person name="Thomas B.C."/>
            <person name="Sharon I."/>
            <person name="Miller C.S."/>
            <person name="Castelle C.J."/>
            <person name="VerBerkmoes N.C."/>
            <person name="Wilkins M.J."/>
            <person name="Hettich R.L."/>
            <person name="Lipton M.S."/>
            <person name="Williams K.H."/>
            <person name="Long P.E."/>
            <person name="Banfield J.F."/>
        </authorList>
    </citation>
    <scope>NUCLEOTIDE SEQUENCE [LARGE SCALE GENOMIC DNA]</scope>
</reference>
<proteinExistence type="predicted"/>
<dbReference type="AlphaFoldDB" id="K2A331"/>
<comment type="caution">
    <text evidence="2">The sequence shown here is derived from an EMBL/GenBank/DDBJ whole genome shotgun (WGS) entry which is preliminary data.</text>
</comment>
<feature type="non-terminal residue" evidence="2">
    <location>
        <position position="1"/>
    </location>
</feature>
<organism evidence="2">
    <name type="scientific">uncultured bacterium</name>
    <name type="common">gcode 4</name>
    <dbReference type="NCBI Taxonomy" id="1234023"/>
    <lineage>
        <taxon>Bacteria</taxon>
        <taxon>environmental samples</taxon>
    </lineage>
</organism>